<dbReference type="Pfam" id="PF04082">
    <property type="entry name" value="Fungal_trans"/>
    <property type="match status" value="1"/>
</dbReference>
<dbReference type="SMART" id="SM00066">
    <property type="entry name" value="GAL4"/>
    <property type="match status" value="1"/>
</dbReference>
<keyword evidence="1" id="KW-0479">Metal-binding</keyword>
<protein>
    <recommendedName>
        <fullName evidence="4">Zn(2)-C6 fungal-type domain-containing protein</fullName>
    </recommendedName>
</protein>
<name>A0AAV9JJ30_9PEZI</name>
<feature type="region of interest" description="Disordered" evidence="3">
    <location>
        <begin position="1"/>
        <end position="32"/>
    </location>
</feature>
<evidence type="ECO:0000313" key="5">
    <source>
        <dbReference type="EMBL" id="KAK4545157.1"/>
    </source>
</evidence>
<evidence type="ECO:0000313" key="6">
    <source>
        <dbReference type="Proteomes" id="UP001324427"/>
    </source>
</evidence>
<feature type="compositionally biased region" description="Basic and acidic residues" evidence="3">
    <location>
        <begin position="141"/>
        <end position="152"/>
    </location>
</feature>
<gene>
    <name evidence="5" type="ORF">LTR36_003708</name>
</gene>
<dbReference type="InterPro" id="IPR004507">
    <property type="entry name" value="UbiX-like"/>
</dbReference>
<dbReference type="EMBL" id="JAVFHQ010000021">
    <property type="protein sequence ID" value="KAK4545157.1"/>
    <property type="molecule type" value="Genomic_DNA"/>
</dbReference>
<dbReference type="PANTHER" id="PTHR43374">
    <property type="entry name" value="FLAVIN PRENYLTRANSFERASE"/>
    <property type="match status" value="1"/>
</dbReference>
<dbReference type="InterPro" id="IPR001138">
    <property type="entry name" value="Zn2Cys6_DnaBD"/>
</dbReference>
<sequence length="731" mass="81732">MDPYLSHDGPVMDPQITGMDTSPYPEQHIPPQSDVDEFLRKKRKAREHKACYPCRQRKVKCDLSRPCQTCRDRDHPELCSYHPPNKRHIADQGQPVLKIEEGVSGSGFVTLGRGEFDMLCSKLNGLEESIADLRRELSRNSSERLTQHERDASAGAHILGGAPAVGSEGRPRRPTHTDVHGIHTRNDAGEIVHFGGNSIPAMLYGLGQGQGQNQAERLQLQELMGKSVLPLFGLDNESATYPFVDLWGLPHGSSQRAQELAKALPNDQQMLQLFRCYRDMGFVIYPGITDPHQFEQELMSFLASRAGAADSNDGVNEQTIYDRQYAWIAMLFAVLGSGAQCSAMPRKERELTSQVYICCSFECLRITNFLSQPHLESIQALLIISHVMTNNMNAGTAWSLLGLTIRLAQGLGIHRNCPPNVPTEIVLPRSKVWWGIIWLDSLLSITYDRAGSTVGFDLSTMPLPQHFGDISPYHSIMYRLSKVCMDIVRNRATHLDSREHYARIIELRDSISNIMRESAEYMRDSRKCTSTRETLEHWALYLHTSYALSELYRPAISPSTSDYELFKPFKQSCIDNLSNTVEAYLGLNNITFYARQSWAAMQRALSSALLLGILGEHMRNERARRLVGRFVAVMGDITSSIDPQEISAPVQRGITALRKLKILEHRTPHFADETSMAAPSSDGQEENGGFKLDHSSIITPANSDSAGAEGDDHSPYSVLNSILWGTTDSFV</sequence>
<evidence type="ECO:0000256" key="1">
    <source>
        <dbReference type="ARBA" id="ARBA00022723"/>
    </source>
</evidence>
<dbReference type="GO" id="GO:0003677">
    <property type="term" value="F:DNA binding"/>
    <property type="evidence" value="ECO:0007669"/>
    <property type="project" value="InterPro"/>
</dbReference>
<dbReference type="PANTHER" id="PTHR43374:SF1">
    <property type="entry name" value="FLAVIN PRENYLTRANSFERASE PAD1, MITOCHONDRIAL"/>
    <property type="match status" value="1"/>
</dbReference>
<keyword evidence="6" id="KW-1185">Reference proteome</keyword>
<dbReference type="SMART" id="SM00906">
    <property type="entry name" value="Fungal_trans"/>
    <property type="match status" value="1"/>
</dbReference>
<feature type="compositionally biased region" description="Basic and acidic residues" evidence="3">
    <location>
        <begin position="169"/>
        <end position="182"/>
    </location>
</feature>
<keyword evidence="2" id="KW-0539">Nucleus</keyword>
<dbReference type="PROSITE" id="PS50048">
    <property type="entry name" value="ZN2_CY6_FUNGAL_2"/>
    <property type="match status" value="1"/>
</dbReference>
<dbReference type="CDD" id="cd12148">
    <property type="entry name" value="fungal_TF_MHR"/>
    <property type="match status" value="1"/>
</dbReference>
<dbReference type="CDD" id="cd00067">
    <property type="entry name" value="GAL4"/>
    <property type="match status" value="1"/>
</dbReference>
<dbReference type="Gene3D" id="4.10.240.10">
    <property type="entry name" value="Zn(2)-C6 fungal-type DNA-binding domain"/>
    <property type="match status" value="1"/>
</dbReference>
<feature type="region of interest" description="Disordered" evidence="3">
    <location>
        <begin position="671"/>
        <end position="712"/>
    </location>
</feature>
<dbReference type="Proteomes" id="UP001324427">
    <property type="component" value="Unassembled WGS sequence"/>
</dbReference>
<reference evidence="5 6" key="1">
    <citation type="submission" date="2021-11" db="EMBL/GenBank/DDBJ databases">
        <title>Black yeast isolated from Biological Soil Crust.</title>
        <authorList>
            <person name="Kurbessoian T."/>
        </authorList>
    </citation>
    <scope>NUCLEOTIDE SEQUENCE [LARGE SCALE GENOMIC DNA]</scope>
    <source>
        <strain evidence="5 6">CCFEE 5522</strain>
    </source>
</reference>
<dbReference type="GO" id="GO:0000981">
    <property type="term" value="F:DNA-binding transcription factor activity, RNA polymerase II-specific"/>
    <property type="evidence" value="ECO:0007669"/>
    <property type="project" value="InterPro"/>
</dbReference>
<feature type="compositionally biased region" description="Polar residues" evidence="3">
    <location>
        <begin position="696"/>
        <end position="705"/>
    </location>
</feature>
<dbReference type="PROSITE" id="PS00463">
    <property type="entry name" value="ZN2_CY6_FUNGAL_1"/>
    <property type="match status" value="1"/>
</dbReference>
<feature type="region of interest" description="Disordered" evidence="3">
    <location>
        <begin position="141"/>
        <end position="182"/>
    </location>
</feature>
<dbReference type="SUPFAM" id="SSF57701">
    <property type="entry name" value="Zn2/Cys6 DNA-binding domain"/>
    <property type="match status" value="1"/>
</dbReference>
<evidence type="ECO:0000259" key="4">
    <source>
        <dbReference type="PROSITE" id="PS50048"/>
    </source>
</evidence>
<dbReference type="InterPro" id="IPR007219">
    <property type="entry name" value="XnlR_reg_dom"/>
</dbReference>
<evidence type="ECO:0000256" key="2">
    <source>
        <dbReference type="ARBA" id="ARBA00023242"/>
    </source>
</evidence>
<proteinExistence type="predicted"/>
<dbReference type="GO" id="GO:0008270">
    <property type="term" value="F:zinc ion binding"/>
    <property type="evidence" value="ECO:0007669"/>
    <property type="project" value="InterPro"/>
</dbReference>
<evidence type="ECO:0000256" key="3">
    <source>
        <dbReference type="SAM" id="MobiDB-lite"/>
    </source>
</evidence>
<dbReference type="AlphaFoldDB" id="A0AAV9JJ30"/>
<dbReference type="GO" id="GO:0006351">
    <property type="term" value="P:DNA-templated transcription"/>
    <property type="evidence" value="ECO:0007669"/>
    <property type="project" value="InterPro"/>
</dbReference>
<dbReference type="GO" id="GO:0016831">
    <property type="term" value="F:carboxy-lyase activity"/>
    <property type="evidence" value="ECO:0007669"/>
    <property type="project" value="TreeGrafter"/>
</dbReference>
<accession>A0AAV9JJ30</accession>
<comment type="caution">
    <text evidence="5">The sequence shown here is derived from an EMBL/GenBank/DDBJ whole genome shotgun (WGS) entry which is preliminary data.</text>
</comment>
<dbReference type="Pfam" id="PF00172">
    <property type="entry name" value="Zn_clus"/>
    <property type="match status" value="1"/>
</dbReference>
<organism evidence="5 6">
    <name type="scientific">Oleoguttula mirabilis</name>
    <dbReference type="NCBI Taxonomy" id="1507867"/>
    <lineage>
        <taxon>Eukaryota</taxon>
        <taxon>Fungi</taxon>
        <taxon>Dikarya</taxon>
        <taxon>Ascomycota</taxon>
        <taxon>Pezizomycotina</taxon>
        <taxon>Dothideomycetes</taxon>
        <taxon>Dothideomycetidae</taxon>
        <taxon>Mycosphaerellales</taxon>
        <taxon>Teratosphaeriaceae</taxon>
        <taxon>Oleoguttula</taxon>
    </lineage>
</organism>
<feature type="domain" description="Zn(2)-C6 fungal-type" evidence="4">
    <location>
        <begin position="50"/>
        <end position="81"/>
    </location>
</feature>
<dbReference type="InterPro" id="IPR036864">
    <property type="entry name" value="Zn2-C6_fun-type_DNA-bd_sf"/>
</dbReference>